<dbReference type="Proteomes" id="UP000238642">
    <property type="component" value="Unassembled WGS sequence"/>
</dbReference>
<name>A0A2S9JN33_9SPHI</name>
<gene>
    <name evidence="2" type="ORF">C5749_13795</name>
</gene>
<sequence length="873" mass="99844">MRNTIIITILLFVAIIGASLYYFADLEGEKKETLRPLTFLPKETFLVTTFKNDATTDNIFKDFEIFEAIAGRQEFEQWQTLKAKLLRHSMIQPYVNEADLYVSFHPEKETIATLFTIPTSTSMDRETISSFLKEVTSTYTVRQKDTLESRIYSLDRGGKDSVFHIVYHENIFFASFSDSLLYKVMDKHAPKLEKDEIDFFVENNSRNSPLSVYFVHEQIPRIAAHLMRRKAGHFIKLFNNLGGQSAWNLSFKNDALILSGESKTEHNKENYIELFGNQGKTSQTLYNYFPENTASYLSFAISDSDRFQKDLLALLKRRNELVQLQAQFAEMKKSKDVSFEEDIRPIFGREFALVEQSNQTELAFISVADSTKLDAFISSMATRISDSLYRLDHSNIPYALYGDPLKSFTRPFFLRVGNILVLAKYQSLLTAYQRDWRGANLLTNTLGFKNSERIQGNEANITCFVRTSASSATINNLLKSAYSKSFRDKNDFGYQDFYSWSIQIAGNNGNFQSSIYGVYKSKNALGATADWVYAFNNRPITAPQVFEHSDTSQFILIQEQDHSVHAISPSGIKLWSTVFHGRIVGEAQQLDDRSIVLVTDRNRLYRFDPEGHSLPGFSLGMDSEPTYTPTISNVGGEQLIFIPAGRDLLVYTADGKKVENWGDKQLDGKILFDIKVHSNQVFVGTENGHFYQFDAQGNLLKEEVIADSQFKNPIAITKLEQNRPAVYAIDTAQVSFTIDFNEEPKSTKLEQGGTQSLISYFPNADGIAYRMAIIDQKHLLIKNIQDNGTLFDFTFTQEINDRPQYFTDRSNNYLLGVASRKNYLVYLFDEKGSIQDGFPIEALPNFYYGKIDYNSTTYLLCVRRDRKLYAFKH</sequence>
<evidence type="ECO:0000256" key="1">
    <source>
        <dbReference type="SAM" id="Phobius"/>
    </source>
</evidence>
<comment type="caution">
    <text evidence="2">The sequence shown here is derived from an EMBL/GenBank/DDBJ whole genome shotgun (WGS) entry which is preliminary data.</text>
</comment>
<keyword evidence="1" id="KW-0812">Transmembrane</keyword>
<reference evidence="2 3" key="1">
    <citation type="submission" date="2018-02" db="EMBL/GenBank/DDBJ databases">
        <title>The draft genome of Sphingobacterium gobiense H7.</title>
        <authorList>
            <person name="Li L."/>
            <person name="Liu L."/>
            <person name="Zhang X."/>
            <person name="Wang T."/>
            <person name="Liang L."/>
        </authorList>
    </citation>
    <scope>NUCLEOTIDE SEQUENCE [LARGE SCALE GENOMIC DNA]</scope>
    <source>
        <strain evidence="2 3">ACCC 05757</strain>
    </source>
</reference>
<dbReference type="InterPro" id="IPR015943">
    <property type="entry name" value="WD40/YVTN_repeat-like_dom_sf"/>
</dbReference>
<proteinExistence type="predicted"/>
<keyword evidence="1" id="KW-1133">Transmembrane helix</keyword>
<keyword evidence="3" id="KW-1185">Reference proteome</keyword>
<dbReference type="AlphaFoldDB" id="A0A2S9JN33"/>
<dbReference type="Gene3D" id="2.130.10.10">
    <property type="entry name" value="YVTN repeat-like/Quinoprotein amine dehydrogenase"/>
    <property type="match status" value="1"/>
</dbReference>
<evidence type="ECO:0000313" key="3">
    <source>
        <dbReference type="Proteomes" id="UP000238642"/>
    </source>
</evidence>
<keyword evidence="1" id="KW-0472">Membrane</keyword>
<feature type="transmembrane region" description="Helical" evidence="1">
    <location>
        <begin position="5"/>
        <end position="24"/>
    </location>
</feature>
<dbReference type="RefSeq" id="WP_105726730.1">
    <property type="nucleotide sequence ID" value="NZ_PVBS01000002.1"/>
</dbReference>
<accession>A0A2S9JN33</accession>
<protein>
    <submittedName>
        <fullName evidence="2">Uncharacterized protein</fullName>
    </submittedName>
</protein>
<dbReference type="SUPFAM" id="SSF101898">
    <property type="entry name" value="NHL repeat"/>
    <property type="match status" value="1"/>
</dbReference>
<dbReference type="OrthoDB" id="1093345at2"/>
<dbReference type="EMBL" id="PVBS01000002">
    <property type="protein sequence ID" value="PRD54518.1"/>
    <property type="molecule type" value="Genomic_DNA"/>
</dbReference>
<organism evidence="2 3">
    <name type="scientific">Sphingobacterium gobiense</name>
    <dbReference type="NCBI Taxonomy" id="1382456"/>
    <lineage>
        <taxon>Bacteria</taxon>
        <taxon>Pseudomonadati</taxon>
        <taxon>Bacteroidota</taxon>
        <taxon>Sphingobacteriia</taxon>
        <taxon>Sphingobacteriales</taxon>
        <taxon>Sphingobacteriaceae</taxon>
        <taxon>Sphingobacterium</taxon>
    </lineage>
</organism>
<evidence type="ECO:0000313" key="2">
    <source>
        <dbReference type="EMBL" id="PRD54518.1"/>
    </source>
</evidence>